<feature type="compositionally biased region" description="Low complexity" evidence="1">
    <location>
        <begin position="341"/>
        <end position="351"/>
    </location>
</feature>
<feature type="region of interest" description="Disordered" evidence="1">
    <location>
        <begin position="324"/>
        <end position="426"/>
    </location>
</feature>
<keyword evidence="2" id="KW-0812">Transmembrane</keyword>
<evidence type="ECO:0000256" key="1">
    <source>
        <dbReference type="SAM" id="MobiDB-lite"/>
    </source>
</evidence>
<dbReference type="AlphaFoldDB" id="A0A918HWV6"/>
<reference evidence="4" key="2">
    <citation type="submission" date="2020-09" db="EMBL/GenBank/DDBJ databases">
        <authorList>
            <person name="Sun Q."/>
            <person name="Ohkuma M."/>
        </authorList>
    </citation>
    <scope>NUCLEOTIDE SEQUENCE</scope>
    <source>
        <strain evidence="4">JCM 4391</strain>
    </source>
</reference>
<comment type="caution">
    <text evidence="4">The sequence shown here is derived from an EMBL/GenBank/DDBJ whole genome shotgun (WGS) entry which is preliminary data.</text>
</comment>
<dbReference type="InterPro" id="IPR046704">
    <property type="entry name" value="DUF6777"/>
</dbReference>
<feature type="compositionally biased region" description="Low complexity" evidence="1">
    <location>
        <begin position="386"/>
        <end position="413"/>
    </location>
</feature>
<dbReference type="EMBL" id="BMTP01000006">
    <property type="protein sequence ID" value="GGU39127.1"/>
    <property type="molecule type" value="Genomic_DNA"/>
</dbReference>
<feature type="region of interest" description="Disordered" evidence="1">
    <location>
        <begin position="1"/>
        <end position="79"/>
    </location>
</feature>
<name>A0A918HWV6_9ACTN</name>
<reference evidence="4" key="1">
    <citation type="journal article" date="2014" name="Int. J. Syst. Evol. Microbiol.">
        <title>Complete genome sequence of Corynebacterium casei LMG S-19264T (=DSM 44701T), isolated from a smear-ripened cheese.</title>
        <authorList>
            <consortium name="US DOE Joint Genome Institute (JGI-PGF)"/>
            <person name="Walter F."/>
            <person name="Albersmeier A."/>
            <person name="Kalinowski J."/>
            <person name="Ruckert C."/>
        </authorList>
    </citation>
    <scope>NUCLEOTIDE SEQUENCE</scope>
    <source>
        <strain evidence="4">JCM 4391</strain>
    </source>
</reference>
<sequence length="426" mass="42757">MGAERKKGKNVTSQPPSDRPTGPPAGPISGHSTPPPGSPPPPSAPGGGGSGGSHQAGGPGGPGGGAGGGAGGPGGGDRPWWRSVPRVALAAAAIVVAVVLAVVLTRPSGGGKEGGGGGGGGTISLQNAAATGPDPFTDSTAREPADPASPSVQVPTTAPPPGDNAVRQYDGARRGLYGGTKNTASCDVERQIEYLTAEPAKNRAFADALRIQPPTVPDYLRALTPLRLRADTWVTNHGYRDGAPRAYQAVLQAGTAVLVDNRGVPRVRCACGNPLGEPVITKTAPRPVGTPWPGYRMSNTVVVKPAPRVVKVFVIVDIDSGEWVARRPGDSNADRDRKTEAPTIAPTDTATSPPPSSPKPKPPSSPGDQPPEPPVSPDTPDAPRSPDTNTDTDTGTGTTPEPPGGETTAEQPPGDGPPSAPSAPAS</sequence>
<evidence type="ECO:0000313" key="4">
    <source>
        <dbReference type="EMBL" id="GGU39127.1"/>
    </source>
</evidence>
<proteinExistence type="predicted"/>
<protein>
    <recommendedName>
        <fullName evidence="3">DUF6777 domain-containing protein</fullName>
    </recommendedName>
</protein>
<feature type="compositionally biased region" description="Gly residues" evidence="1">
    <location>
        <begin position="108"/>
        <end position="122"/>
    </location>
</feature>
<evidence type="ECO:0000313" key="5">
    <source>
        <dbReference type="Proteomes" id="UP000636661"/>
    </source>
</evidence>
<feature type="compositionally biased region" description="Pro residues" evidence="1">
    <location>
        <begin position="414"/>
        <end position="426"/>
    </location>
</feature>
<keyword evidence="2" id="KW-1133">Transmembrane helix</keyword>
<feature type="region of interest" description="Disordered" evidence="1">
    <location>
        <begin position="108"/>
        <end position="169"/>
    </location>
</feature>
<feature type="compositionally biased region" description="Pro residues" evidence="1">
    <location>
        <begin position="352"/>
        <end position="377"/>
    </location>
</feature>
<feature type="transmembrane region" description="Helical" evidence="2">
    <location>
        <begin position="87"/>
        <end position="104"/>
    </location>
</feature>
<feature type="compositionally biased region" description="Basic and acidic residues" evidence="1">
    <location>
        <begin position="324"/>
        <end position="340"/>
    </location>
</feature>
<gene>
    <name evidence="4" type="ORF">GCM10010274_28220</name>
</gene>
<feature type="domain" description="DUF6777" evidence="3">
    <location>
        <begin position="168"/>
        <end position="328"/>
    </location>
</feature>
<keyword evidence="5" id="KW-1185">Reference proteome</keyword>
<dbReference type="Pfam" id="PF20568">
    <property type="entry name" value="DUF6777"/>
    <property type="match status" value="1"/>
</dbReference>
<dbReference type="Proteomes" id="UP000636661">
    <property type="component" value="Unassembled WGS sequence"/>
</dbReference>
<accession>A0A918HWV6</accession>
<feature type="compositionally biased region" description="Gly residues" evidence="1">
    <location>
        <begin position="45"/>
        <end position="77"/>
    </location>
</feature>
<evidence type="ECO:0000259" key="3">
    <source>
        <dbReference type="Pfam" id="PF20568"/>
    </source>
</evidence>
<organism evidence="4 5">
    <name type="scientific">Streptomyces lavendofoliae</name>
    <dbReference type="NCBI Taxonomy" id="67314"/>
    <lineage>
        <taxon>Bacteria</taxon>
        <taxon>Bacillati</taxon>
        <taxon>Actinomycetota</taxon>
        <taxon>Actinomycetes</taxon>
        <taxon>Kitasatosporales</taxon>
        <taxon>Streptomycetaceae</taxon>
        <taxon>Streptomyces</taxon>
    </lineage>
</organism>
<keyword evidence="2" id="KW-0472">Membrane</keyword>
<feature type="compositionally biased region" description="Pro residues" evidence="1">
    <location>
        <begin position="33"/>
        <end position="44"/>
    </location>
</feature>
<feature type="compositionally biased region" description="Pro residues" evidence="1">
    <location>
        <begin position="17"/>
        <end position="26"/>
    </location>
</feature>
<evidence type="ECO:0000256" key="2">
    <source>
        <dbReference type="SAM" id="Phobius"/>
    </source>
</evidence>